<dbReference type="InterPro" id="IPR002172">
    <property type="entry name" value="LDrepeatLR_classA_rpt"/>
</dbReference>
<reference evidence="2" key="1">
    <citation type="submission" date="2020-04" db="EMBL/GenBank/DDBJ databases">
        <authorList>
            <person name="Alioto T."/>
            <person name="Alioto T."/>
            <person name="Gomez Garrido J."/>
        </authorList>
    </citation>
    <scope>NUCLEOTIDE SEQUENCE</scope>
    <source>
        <strain evidence="2">A484AB</strain>
    </source>
</reference>
<gene>
    <name evidence="2" type="ORF">PACLA_8A071791</name>
</gene>
<dbReference type="PROSITE" id="PS01209">
    <property type="entry name" value="LDLRA_1"/>
    <property type="match status" value="1"/>
</dbReference>
<sequence length="224" mass="25272">MDKRVKEMVDKCIPVAKVEYTRSVRNKKHAILFHISVTHCRHVDQMFRCHDRSACINITLKCDGIEDCGDGSDEDCANNGQKTSLRKKFFSIKVMETPSAHTKRPNDTKALSTSPEESGIIGVPFPIFTGMFGKAATLVNSPSYIWKMPTTDTEDKPAFVVHSTSSENPHRVIVYPKSGKVTCDKACVNWSTYSLCSHTLAVSENIERLKEFLAWFKKQKRVPE</sequence>
<dbReference type="PROSITE" id="PS50068">
    <property type="entry name" value="LDLRA_2"/>
    <property type="match status" value="1"/>
</dbReference>
<dbReference type="EMBL" id="CACRXK020010038">
    <property type="protein sequence ID" value="CAB4018508.1"/>
    <property type="molecule type" value="Genomic_DNA"/>
</dbReference>
<protein>
    <submittedName>
        <fullName evidence="2">G- -signaling modulator 1</fullName>
    </submittedName>
</protein>
<dbReference type="InterPro" id="IPR023415">
    <property type="entry name" value="LDLR_class-A_CS"/>
</dbReference>
<evidence type="ECO:0000313" key="3">
    <source>
        <dbReference type="Proteomes" id="UP001152795"/>
    </source>
</evidence>
<dbReference type="OrthoDB" id="6514358at2759"/>
<evidence type="ECO:0000313" key="2">
    <source>
        <dbReference type="EMBL" id="CAB4018508.1"/>
    </source>
</evidence>
<comment type="caution">
    <text evidence="2">The sequence shown here is derived from an EMBL/GenBank/DDBJ whole genome shotgun (WGS) entry which is preliminary data.</text>
</comment>
<evidence type="ECO:0000256" key="1">
    <source>
        <dbReference type="PROSITE-ProRule" id="PRU00124"/>
    </source>
</evidence>
<name>A0A6S7KDK8_PARCT</name>
<comment type="caution">
    <text evidence="1">Lacks conserved residue(s) required for the propagation of feature annotation.</text>
</comment>
<accession>A0A6S7KDK8</accession>
<organism evidence="2 3">
    <name type="scientific">Paramuricea clavata</name>
    <name type="common">Red gorgonian</name>
    <name type="synonym">Violescent sea-whip</name>
    <dbReference type="NCBI Taxonomy" id="317549"/>
    <lineage>
        <taxon>Eukaryota</taxon>
        <taxon>Metazoa</taxon>
        <taxon>Cnidaria</taxon>
        <taxon>Anthozoa</taxon>
        <taxon>Octocorallia</taxon>
        <taxon>Malacalcyonacea</taxon>
        <taxon>Plexauridae</taxon>
        <taxon>Paramuricea</taxon>
    </lineage>
</organism>
<dbReference type="SUPFAM" id="SSF57424">
    <property type="entry name" value="LDL receptor-like module"/>
    <property type="match status" value="1"/>
</dbReference>
<dbReference type="Pfam" id="PF00057">
    <property type="entry name" value="Ldl_recept_a"/>
    <property type="match status" value="1"/>
</dbReference>
<proteinExistence type="predicted"/>
<dbReference type="InterPro" id="IPR036055">
    <property type="entry name" value="LDL_receptor-like_sf"/>
</dbReference>
<dbReference type="Gene3D" id="4.10.400.10">
    <property type="entry name" value="Low-density Lipoprotein Receptor"/>
    <property type="match status" value="1"/>
</dbReference>
<dbReference type="Proteomes" id="UP001152795">
    <property type="component" value="Unassembled WGS sequence"/>
</dbReference>
<dbReference type="AlphaFoldDB" id="A0A6S7KDK8"/>
<dbReference type="SMART" id="SM00192">
    <property type="entry name" value="LDLa"/>
    <property type="match status" value="1"/>
</dbReference>
<dbReference type="CDD" id="cd00112">
    <property type="entry name" value="LDLa"/>
    <property type="match status" value="1"/>
</dbReference>
<keyword evidence="3" id="KW-1185">Reference proteome</keyword>